<evidence type="ECO:0000313" key="12">
    <source>
        <dbReference type="Proteomes" id="UP000028545"/>
    </source>
</evidence>
<evidence type="ECO:0000256" key="3">
    <source>
        <dbReference type="ARBA" id="ARBA00010617"/>
    </source>
</evidence>
<keyword evidence="12" id="KW-1185">Reference proteome</keyword>
<reference evidence="11 12" key="1">
    <citation type="journal article" date="2014" name="Genome Announc.">
        <title>Draft genome sequence of the pathogenic fungus Scedosporium apiospermum.</title>
        <authorList>
            <person name="Vandeputte P."/>
            <person name="Ghamrawi S."/>
            <person name="Rechenmann M."/>
            <person name="Iltis A."/>
            <person name="Giraud S."/>
            <person name="Fleury M."/>
            <person name="Thornton C."/>
            <person name="Delhaes L."/>
            <person name="Meyer W."/>
            <person name="Papon N."/>
            <person name="Bouchara J.P."/>
        </authorList>
    </citation>
    <scope>NUCLEOTIDE SEQUENCE [LARGE SCALE GENOMIC DNA]</scope>
    <source>
        <strain evidence="11 12">IHEM 14462</strain>
    </source>
</reference>
<dbReference type="OMA" id="TACHTIF"/>
<dbReference type="InterPro" id="IPR047146">
    <property type="entry name" value="Cyt_P450_E_CYP52_fungi"/>
</dbReference>
<keyword evidence="4" id="KW-0812">Transmembrane</keyword>
<dbReference type="RefSeq" id="XP_016639156.1">
    <property type="nucleotide sequence ID" value="XM_016783712.1"/>
</dbReference>
<proteinExistence type="inferred from homology"/>
<evidence type="ECO:0000256" key="1">
    <source>
        <dbReference type="ARBA" id="ARBA00001971"/>
    </source>
</evidence>
<dbReference type="KEGG" id="sapo:SAPIO_CDS10050"/>
<dbReference type="SUPFAM" id="SSF48264">
    <property type="entry name" value="Cytochrome P450"/>
    <property type="match status" value="1"/>
</dbReference>
<comment type="similarity">
    <text evidence="3">Belongs to the cytochrome P450 family.</text>
</comment>
<name>A0A084FW95_PSEDA</name>
<dbReference type="EMBL" id="JOWA01000154">
    <property type="protein sequence ID" value="KEZ39357.1"/>
    <property type="molecule type" value="Genomic_DNA"/>
</dbReference>
<evidence type="ECO:0000256" key="4">
    <source>
        <dbReference type="ARBA" id="ARBA00022692"/>
    </source>
</evidence>
<evidence type="ECO:0000313" key="11">
    <source>
        <dbReference type="EMBL" id="KEZ39357.1"/>
    </source>
</evidence>
<comment type="cofactor">
    <cofactor evidence="1">
        <name>heme</name>
        <dbReference type="ChEBI" id="CHEBI:30413"/>
    </cofactor>
</comment>
<keyword evidence="7" id="KW-0560">Oxidoreductase</keyword>
<evidence type="ECO:0000256" key="10">
    <source>
        <dbReference type="ARBA" id="ARBA00023136"/>
    </source>
</evidence>
<dbReference type="InterPro" id="IPR001128">
    <property type="entry name" value="Cyt_P450"/>
</dbReference>
<dbReference type="GO" id="GO:0016020">
    <property type="term" value="C:membrane"/>
    <property type="evidence" value="ECO:0007669"/>
    <property type="project" value="UniProtKB-SubCell"/>
</dbReference>
<dbReference type="VEuPathDB" id="FungiDB:SAPIO_CDS10050"/>
<dbReference type="GO" id="GO:0005506">
    <property type="term" value="F:iron ion binding"/>
    <property type="evidence" value="ECO:0007669"/>
    <property type="project" value="InterPro"/>
</dbReference>
<evidence type="ECO:0000256" key="9">
    <source>
        <dbReference type="ARBA" id="ARBA00023033"/>
    </source>
</evidence>
<evidence type="ECO:0000256" key="6">
    <source>
        <dbReference type="ARBA" id="ARBA00022989"/>
    </source>
</evidence>
<comment type="subcellular location">
    <subcellularLocation>
        <location evidence="2">Membrane</location>
        <topology evidence="2">Single-pass membrane protein</topology>
    </subcellularLocation>
</comment>
<dbReference type="GO" id="GO:0020037">
    <property type="term" value="F:heme binding"/>
    <property type="evidence" value="ECO:0007669"/>
    <property type="project" value="InterPro"/>
</dbReference>
<dbReference type="InterPro" id="IPR036396">
    <property type="entry name" value="Cyt_P450_sf"/>
</dbReference>
<comment type="caution">
    <text evidence="11">The sequence shown here is derived from an EMBL/GenBank/DDBJ whole genome shotgun (WGS) entry which is preliminary data.</text>
</comment>
<gene>
    <name evidence="11" type="ORF">SAPIO_CDS10050</name>
</gene>
<keyword evidence="8" id="KW-0408">Iron</keyword>
<protein>
    <recommendedName>
        <fullName evidence="13">Cytochrome P450</fullName>
    </recommendedName>
</protein>
<dbReference type="PANTHER" id="PTHR24287">
    <property type="entry name" value="P450, PUTATIVE (EUROFUNG)-RELATED"/>
    <property type="match status" value="1"/>
</dbReference>
<organism evidence="11 12">
    <name type="scientific">Pseudallescheria apiosperma</name>
    <name type="common">Scedosporium apiospermum</name>
    <dbReference type="NCBI Taxonomy" id="563466"/>
    <lineage>
        <taxon>Eukaryota</taxon>
        <taxon>Fungi</taxon>
        <taxon>Dikarya</taxon>
        <taxon>Ascomycota</taxon>
        <taxon>Pezizomycotina</taxon>
        <taxon>Sordariomycetes</taxon>
        <taxon>Hypocreomycetidae</taxon>
        <taxon>Microascales</taxon>
        <taxon>Microascaceae</taxon>
        <taxon>Scedosporium</taxon>
    </lineage>
</organism>
<dbReference type="Pfam" id="PF00067">
    <property type="entry name" value="p450"/>
    <property type="match status" value="1"/>
</dbReference>
<accession>A0A084FW95</accession>
<evidence type="ECO:0000256" key="7">
    <source>
        <dbReference type="ARBA" id="ARBA00023002"/>
    </source>
</evidence>
<evidence type="ECO:0000256" key="2">
    <source>
        <dbReference type="ARBA" id="ARBA00004167"/>
    </source>
</evidence>
<evidence type="ECO:0000256" key="8">
    <source>
        <dbReference type="ARBA" id="ARBA00023004"/>
    </source>
</evidence>
<dbReference type="OrthoDB" id="1470350at2759"/>
<dbReference type="PANTHER" id="PTHR24287:SF17">
    <property type="entry name" value="P450, PUTATIVE (EUROFUNG)-RELATED"/>
    <property type="match status" value="1"/>
</dbReference>
<dbReference type="AlphaFoldDB" id="A0A084FW95"/>
<dbReference type="GeneID" id="27719208"/>
<dbReference type="HOGENOM" id="CLU_001570_27_0_1"/>
<keyword evidence="9" id="KW-0503">Monooxygenase</keyword>
<sequence length="433" mass="48574">MSFEELSYLGASAAFAAYIVSTAADTYYSVVHGQHLTACHTIFSLWAVPVAFVAQRACYRNYVISRTARKKGCKPANALPQRDPILGLDVFYRTIKSAGKGRIVQQWHEWFLENGNTFTTKYLGTKTFFINEPENIKAVLTREFENFPIRGPRLTSTLLLVGKNSILSTNGKEWHDARALIRPTFMRNQVSDLAIMDRHVDYLLDKIPADGSAVDMQRLFYMLTMDSSTEFMFGQSTNTLTSPTEGALEFIKAFDAAVPSAANLSRIGSIAPYLPRKEFEASRKVYVDFVERYIKDTLSKNKASERSYIFLEELAKTGATHDQIRDQILGLLLGGRDTTASALSSLFWILARRPDVVAKLREDISLFGGEKPTWEQMKNMRYVNFVIKELYIADKISLAPMPTIFVQNDGRTCGPHGSGFHSPEGLAYVSANS</sequence>
<keyword evidence="6" id="KW-1133">Transmembrane helix</keyword>
<dbReference type="GO" id="GO:0016705">
    <property type="term" value="F:oxidoreductase activity, acting on paired donors, with incorporation or reduction of molecular oxygen"/>
    <property type="evidence" value="ECO:0007669"/>
    <property type="project" value="InterPro"/>
</dbReference>
<dbReference type="GO" id="GO:0004497">
    <property type="term" value="F:monooxygenase activity"/>
    <property type="evidence" value="ECO:0007669"/>
    <property type="project" value="UniProtKB-KW"/>
</dbReference>
<dbReference type="Gene3D" id="1.10.630.10">
    <property type="entry name" value="Cytochrome P450"/>
    <property type="match status" value="1"/>
</dbReference>
<keyword evidence="5" id="KW-0479">Metal-binding</keyword>
<keyword evidence="10" id="KW-0472">Membrane</keyword>
<evidence type="ECO:0008006" key="13">
    <source>
        <dbReference type="Google" id="ProtNLM"/>
    </source>
</evidence>
<dbReference type="Proteomes" id="UP000028545">
    <property type="component" value="Unassembled WGS sequence"/>
</dbReference>
<evidence type="ECO:0000256" key="5">
    <source>
        <dbReference type="ARBA" id="ARBA00022723"/>
    </source>
</evidence>